<dbReference type="OrthoDB" id="1158011at2759"/>
<evidence type="ECO:0000313" key="11">
    <source>
        <dbReference type="EMBL" id="SGZ54772.1"/>
    </source>
</evidence>
<evidence type="ECO:0000313" key="12">
    <source>
        <dbReference type="EMBL" id="SGZ54901.1"/>
    </source>
</evidence>
<dbReference type="PROSITE" id="PS00822">
    <property type="entry name" value="CYTO_HEME_LYASE_2"/>
    <property type="match status" value="1"/>
</dbReference>
<reference evidence="11 14" key="2">
    <citation type="submission" date="2016-10" db="EMBL/GenBank/DDBJ databases">
        <authorList>
            <person name="de Groot N.N."/>
        </authorList>
    </citation>
    <scope>NUCLEOTIDE SEQUENCE [LARGE SCALE GENOMIC DNA]</scope>
    <source>
        <strain evidence="12 14">CBS 141442</strain>
        <strain evidence="11">PYCC 4715</strain>
    </source>
</reference>
<evidence type="ECO:0000256" key="6">
    <source>
        <dbReference type="ARBA" id="ARBA00023004"/>
    </source>
</evidence>
<keyword evidence="4 10" id="KW-0479">Metal-binding</keyword>
<evidence type="ECO:0000256" key="8">
    <source>
        <dbReference type="ARBA" id="ARBA00023136"/>
    </source>
</evidence>
<dbReference type="GO" id="GO:0004408">
    <property type="term" value="F:holocytochrome-c synthase activity"/>
    <property type="evidence" value="ECO:0007669"/>
    <property type="project" value="UniProtKB-EC"/>
</dbReference>
<dbReference type="PANTHER" id="PTHR12743">
    <property type="entry name" value="CYTOCHROME C1 HEME LYASE"/>
    <property type="match status" value="1"/>
</dbReference>
<dbReference type="Proteomes" id="UP000182259">
    <property type="component" value="Chromosome IV"/>
</dbReference>
<evidence type="ECO:0000256" key="7">
    <source>
        <dbReference type="ARBA" id="ARBA00023128"/>
    </source>
</evidence>
<gene>
    <name evidence="11" type="ORF">SAMEA4029009_CIC11G00000002926</name>
    <name evidence="12" type="ORF">SAMEA4029010_CIC11G00000004412</name>
</gene>
<dbReference type="STRING" id="45354.A0A1L0DDX0"/>
<keyword evidence="7 10" id="KW-0496">Mitochondrion</keyword>
<accession>A0A1L0DDX0</accession>
<evidence type="ECO:0000256" key="5">
    <source>
        <dbReference type="ARBA" id="ARBA00022792"/>
    </source>
</evidence>
<evidence type="ECO:0000256" key="3">
    <source>
        <dbReference type="ARBA" id="ARBA00022617"/>
    </source>
</evidence>
<dbReference type="InterPro" id="IPR000511">
    <property type="entry name" value="Holocyt_c/c1_synthase"/>
</dbReference>
<protein>
    <recommendedName>
        <fullName evidence="10">Holocytochrome c-type synthase</fullName>
        <ecNumber evidence="10">4.4.1.17</ecNumber>
    </recommendedName>
</protein>
<dbReference type="EMBL" id="LT635760">
    <property type="protein sequence ID" value="SGZ54901.1"/>
    <property type="molecule type" value="Genomic_DNA"/>
</dbReference>
<comment type="subcellular location">
    <subcellularLocation>
        <location evidence="1 10">Mitochondrion inner membrane</location>
    </subcellularLocation>
</comment>
<dbReference type="Pfam" id="PF01265">
    <property type="entry name" value="Cyto_heme_lyase"/>
    <property type="match status" value="1"/>
</dbReference>
<sequence>MGWFWADKPSQSRTIANTTTSVPPAACPINHSALPALACPVRPAASDDDVEVLNPLNNMPMAISSEKAPGQRVVLPTERTISTIPRGESADQGFWEYPSPQQMFNAMLKKGKGEGVDETAVESMVEVHNFLNEGAWQQILQWEQKYTEDTRVEPRLLQFTGRPHDLSPRARMYLFLAKYFPDTFNSQPPFDRHDWTVLRSMGRNQGWEKVRYVIDYYSAPDDEETGMPAFMLDTRPALDSPRNAYDRFDHWFNPLWKRAMGEFDDGKV</sequence>
<dbReference type="EMBL" id="LT635767">
    <property type="protein sequence ID" value="SGZ54772.1"/>
    <property type="molecule type" value="Genomic_DNA"/>
</dbReference>
<evidence type="ECO:0000256" key="10">
    <source>
        <dbReference type="RuleBase" id="RU363130"/>
    </source>
</evidence>
<evidence type="ECO:0000256" key="1">
    <source>
        <dbReference type="ARBA" id="ARBA00004273"/>
    </source>
</evidence>
<dbReference type="Proteomes" id="UP000182334">
    <property type="component" value="Chromosome V"/>
</dbReference>
<keyword evidence="5 10" id="KW-0999">Mitochondrion inner membrane</keyword>
<comment type="catalytic activity">
    <reaction evidence="10">
        <text>holo-[cytochrome c] = apo-[cytochrome c] + heme b</text>
        <dbReference type="Rhea" id="RHEA:22648"/>
        <dbReference type="Rhea" id="RHEA-COMP:10725"/>
        <dbReference type="Rhea" id="RHEA-COMP:10726"/>
        <dbReference type="ChEBI" id="CHEBI:29950"/>
        <dbReference type="ChEBI" id="CHEBI:60344"/>
        <dbReference type="ChEBI" id="CHEBI:83739"/>
        <dbReference type="EC" id="4.4.1.17"/>
    </reaction>
</comment>
<keyword evidence="14" id="KW-1185">Reference proteome</keyword>
<evidence type="ECO:0000256" key="4">
    <source>
        <dbReference type="ARBA" id="ARBA00022723"/>
    </source>
</evidence>
<proteinExistence type="inferred from homology"/>
<keyword evidence="6 10" id="KW-0408">Iron</keyword>
<dbReference type="PROSITE" id="PS00821">
    <property type="entry name" value="CYTO_HEME_LYASE_1"/>
    <property type="match status" value="1"/>
</dbReference>
<reference evidence="13" key="1">
    <citation type="submission" date="2016-10" db="EMBL/GenBank/DDBJ databases">
        <authorList>
            <person name="Geijer C."/>
            <person name="Jareborg N."/>
            <person name="Dainat J."/>
        </authorList>
    </citation>
    <scope>NUCLEOTIDE SEQUENCE [LARGE SCALE GENOMIC DNA]</scope>
    <source>
        <strain evidence="13">PYCC 4715</strain>
    </source>
</reference>
<dbReference type="GO" id="GO:0046872">
    <property type="term" value="F:metal ion binding"/>
    <property type="evidence" value="ECO:0007669"/>
    <property type="project" value="UniProtKB-KW"/>
</dbReference>
<dbReference type="GO" id="GO:0005743">
    <property type="term" value="C:mitochondrial inner membrane"/>
    <property type="evidence" value="ECO:0007669"/>
    <property type="project" value="UniProtKB-SubCell"/>
</dbReference>
<keyword evidence="9 10" id="KW-0456">Lyase</keyword>
<evidence type="ECO:0000256" key="2">
    <source>
        <dbReference type="ARBA" id="ARBA00007255"/>
    </source>
</evidence>
<evidence type="ECO:0000256" key="9">
    <source>
        <dbReference type="ARBA" id="ARBA00023239"/>
    </source>
</evidence>
<organism evidence="11 13">
    <name type="scientific">Sungouiella intermedia</name>
    <dbReference type="NCBI Taxonomy" id="45354"/>
    <lineage>
        <taxon>Eukaryota</taxon>
        <taxon>Fungi</taxon>
        <taxon>Dikarya</taxon>
        <taxon>Ascomycota</taxon>
        <taxon>Saccharomycotina</taxon>
        <taxon>Pichiomycetes</taxon>
        <taxon>Metschnikowiaceae</taxon>
        <taxon>Sungouiella</taxon>
    </lineage>
</organism>
<comment type="similarity">
    <text evidence="2 10">Belongs to the cytochrome c-type heme lyase family.</text>
</comment>
<dbReference type="EC" id="4.4.1.17" evidence="10"/>
<comment type="function">
    <text evidence="10">Lyase that catalyzes the covalent linking of the heme group to the cytochrome C apoprotein to produce the mature functional cytochrome.</text>
</comment>
<keyword evidence="3 10" id="KW-0349">Heme</keyword>
<evidence type="ECO:0000313" key="13">
    <source>
        <dbReference type="Proteomes" id="UP000182259"/>
    </source>
</evidence>
<keyword evidence="8 10" id="KW-0472">Membrane</keyword>
<name>A0A1L0DDX0_9ASCO</name>
<dbReference type="PANTHER" id="PTHR12743:SF3">
    <property type="entry name" value="HOLOCYTOCHROME-C SYNTHASE"/>
    <property type="match status" value="1"/>
</dbReference>
<evidence type="ECO:0000313" key="14">
    <source>
        <dbReference type="Proteomes" id="UP000182334"/>
    </source>
</evidence>
<dbReference type="AlphaFoldDB" id="A0A1L0DDX0"/>